<feature type="domain" description="SGNH hydrolase-type esterase" evidence="1">
    <location>
        <begin position="37"/>
        <end position="218"/>
    </location>
</feature>
<dbReference type="InterPro" id="IPR013830">
    <property type="entry name" value="SGNH_hydro"/>
</dbReference>
<dbReference type="SUPFAM" id="SSF52266">
    <property type="entry name" value="SGNH hydrolase"/>
    <property type="match status" value="1"/>
</dbReference>
<proteinExistence type="predicted"/>
<dbReference type="AlphaFoldDB" id="A0A0F9RPP6"/>
<evidence type="ECO:0000259" key="1">
    <source>
        <dbReference type="Pfam" id="PF13472"/>
    </source>
</evidence>
<protein>
    <recommendedName>
        <fullName evidence="1">SGNH hydrolase-type esterase domain-containing protein</fullName>
    </recommendedName>
</protein>
<evidence type="ECO:0000313" key="2">
    <source>
        <dbReference type="EMBL" id="KKN26936.1"/>
    </source>
</evidence>
<dbReference type="InterPro" id="IPR036514">
    <property type="entry name" value="SGNH_hydro_sf"/>
</dbReference>
<name>A0A0F9RPP6_9ZZZZ</name>
<dbReference type="EMBL" id="LAZR01002681">
    <property type="protein sequence ID" value="KKN26936.1"/>
    <property type="molecule type" value="Genomic_DNA"/>
</dbReference>
<dbReference type="PROSITE" id="PS51257">
    <property type="entry name" value="PROKAR_LIPOPROTEIN"/>
    <property type="match status" value="1"/>
</dbReference>
<sequence length="237" mass="25263">MIKNVALRARLFVILLAGLVVAGCTDTVPKGGGDILVIGDSVMAWNGSANKSIGDVMGQVLNRKVVDKSVPGAKFSNDNALFSALGFDIQQQYPGGTWNWVVLDGGANDLGFSDCKCAACTSIVDKLIAADEQSGDIPRFIRKLRGSGAQVLWMGYYAGNGKGSFEGCRDDLVLMERRIARYAAHTTGVTFLDAENVIDQTDPTLFASDNTHPSAKASKIIGTYLAKAISARDDRSH</sequence>
<reference evidence="2" key="1">
    <citation type="journal article" date="2015" name="Nature">
        <title>Complex archaea that bridge the gap between prokaryotes and eukaryotes.</title>
        <authorList>
            <person name="Spang A."/>
            <person name="Saw J.H."/>
            <person name="Jorgensen S.L."/>
            <person name="Zaremba-Niedzwiedzka K."/>
            <person name="Martijn J."/>
            <person name="Lind A.E."/>
            <person name="van Eijk R."/>
            <person name="Schleper C."/>
            <person name="Guy L."/>
            <person name="Ettema T.J."/>
        </authorList>
    </citation>
    <scope>NUCLEOTIDE SEQUENCE</scope>
</reference>
<dbReference type="Gene3D" id="3.40.50.1110">
    <property type="entry name" value="SGNH hydrolase"/>
    <property type="match status" value="1"/>
</dbReference>
<accession>A0A0F9RPP6</accession>
<comment type="caution">
    <text evidence="2">The sequence shown here is derived from an EMBL/GenBank/DDBJ whole genome shotgun (WGS) entry which is preliminary data.</text>
</comment>
<gene>
    <name evidence="2" type="ORF">LCGC14_0869650</name>
</gene>
<dbReference type="Pfam" id="PF13472">
    <property type="entry name" value="Lipase_GDSL_2"/>
    <property type="match status" value="1"/>
</dbReference>
<organism evidence="2">
    <name type="scientific">marine sediment metagenome</name>
    <dbReference type="NCBI Taxonomy" id="412755"/>
    <lineage>
        <taxon>unclassified sequences</taxon>
        <taxon>metagenomes</taxon>
        <taxon>ecological metagenomes</taxon>
    </lineage>
</organism>
<dbReference type="CDD" id="cd00229">
    <property type="entry name" value="SGNH_hydrolase"/>
    <property type="match status" value="1"/>
</dbReference>